<evidence type="ECO:0000313" key="4">
    <source>
        <dbReference type="WBParaSite" id="PSU_v2.g15215.t1"/>
    </source>
</evidence>
<name>A0A914Y7G3_9BILA</name>
<dbReference type="AlphaFoldDB" id="A0A914Y7G3"/>
<feature type="domain" description="ZNFX1" evidence="2">
    <location>
        <begin position="166"/>
        <end position="259"/>
    </location>
</feature>
<dbReference type="InterPro" id="IPR057373">
    <property type="entry name" value="ZNFX1"/>
</dbReference>
<proteinExistence type="predicted"/>
<reference evidence="4" key="1">
    <citation type="submission" date="2022-11" db="UniProtKB">
        <authorList>
            <consortium name="WormBaseParasite"/>
        </authorList>
    </citation>
    <scope>IDENTIFICATION</scope>
</reference>
<organism evidence="3 4">
    <name type="scientific">Panagrolaimus superbus</name>
    <dbReference type="NCBI Taxonomy" id="310955"/>
    <lineage>
        <taxon>Eukaryota</taxon>
        <taxon>Metazoa</taxon>
        <taxon>Ecdysozoa</taxon>
        <taxon>Nematoda</taxon>
        <taxon>Chromadorea</taxon>
        <taxon>Rhabditida</taxon>
        <taxon>Tylenchina</taxon>
        <taxon>Panagrolaimomorpha</taxon>
        <taxon>Panagrolaimoidea</taxon>
        <taxon>Panagrolaimidae</taxon>
        <taxon>Panagrolaimus</taxon>
    </lineage>
</organism>
<evidence type="ECO:0000256" key="1">
    <source>
        <dbReference type="SAM" id="Coils"/>
    </source>
</evidence>
<accession>A0A914Y7G3</accession>
<dbReference type="Pfam" id="PF25396">
    <property type="entry name" value="ZNFX1"/>
    <property type="match status" value="1"/>
</dbReference>
<sequence length="259" mass="30783">MAEIKMKDRIRAKLFHYLIEILLFGYENHLTKMDDYESDVHKIISALKFKDVFLEMTKEKFAQLEKIYIDLQNLESQKAKKKAKVPFTNRKFTGNNGLPPENYRFLSLIPSPEELKINFQPYLRSAKIDEPYFDSEHYLDVHFRLLREDLISPLRSGIEEIKTGKTRMHLYKSVKFIELALHLPSGEYIHYVKIHESQIKLCKKTLKNFSLLCVSSDKYQNEFFFASVVDREDCLMYDGKIGIKFENDYEIDMSKEYQM</sequence>
<keyword evidence="3" id="KW-1185">Reference proteome</keyword>
<evidence type="ECO:0000259" key="2">
    <source>
        <dbReference type="Pfam" id="PF25396"/>
    </source>
</evidence>
<dbReference type="Proteomes" id="UP000887577">
    <property type="component" value="Unplaced"/>
</dbReference>
<keyword evidence="1" id="KW-0175">Coiled coil</keyword>
<dbReference type="WBParaSite" id="PSU_v2.g15215.t1">
    <property type="protein sequence ID" value="PSU_v2.g15215.t1"/>
    <property type="gene ID" value="PSU_v2.g15215"/>
</dbReference>
<evidence type="ECO:0000313" key="3">
    <source>
        <dbReference type="Proteomes" id="UP000887577"/>
    </source>
</evidence>
<protein>
    <recommendedName>
        <fullName evidence="2">ZNFX1 domain-containing protein</fullName>
    </recommendedName>
</protein>
<feature type="coiled-coil region" evidence="1">
    <location>
        <begin position="54"/>
        <end position="84"/>
    </location>
</feature>